<evidence type="ECO:0000313" key="1">
    <source>
        <dbReference type="EMBL" id="MDX8420462.1"/>
    </source>
</evidence>
<proteinExistence type="predicted"/>
<dbReference type="EMBL" id="JALBUR010000039">
    <property type="protein sequence ID" value="MDX8420462.1"/>
    <property type="molecule type" value="Genomic_DNA"/>
</dbReference>
<organism evidence="1 2">
    <name type="scientific">Grylomicrobium aquisgranensis</name>
    <dbReference type="NCBI Taxonomy" id="2926318"/>
    <lineage>
        <taxon>Bacteria</taxon>
        <taxon>Bacillati</taxon>
        <taxon>Bacillota</taxon>
        <taxon>Erysipelotrichia</taxon>
        <taxon>Erysipelotrichales</taxon>
        <taxon>Erysipelotrichaceae</taxon>
        <taxon>Grylomicrobium</taxon>
    </lineage>
</organism>
<sequence length="202" mass="23395">MSDIFKMIKDYGQNYQNILQADGAFYACHCLYGKHPIFHTASDQEKAVPDSCGEATPAPVPFSIEVAIRTDGTKTHTNDQAEQRLWQQYWYENIEAFRILTESLPQSIVTAYVGRQSIETGFKYLLKKQHEVFQKSHDLGYLADILFQTYHLSDVSYMEYVDSFCHLYCNNIEDNNSEYFRYPEYKNDRTFAGTNLDIVSVG</sequence>
<dbReference type="Proteomes" id="UP001286174">
    <property type="component" value="Unassembled WGS sequence"/>
</dbReference>
<protein>
    <submittedName>
        <fullName evidence="1">Uncharacterized protein</fullName>
    </submittedName>
</protein>
<comment type="caution">
    <text evidence="1">The sequence shown here is derived from an EMBL/GenBank/DDBJ whole genome shotgun (WGS) entry which is preliminary data.</text>
</comment>
<reference evidence="1 2" key="1">
    <citation type="submission" date="2022-03" db="EMBL/GenBank/DDBJ databases">
        <title>Novel taxa within the pig intestine.</title>
        <authorList>
            <person name="Wylensek D."/>
            <person name="Bishof K."/>
            <person name="Afrizal A."/>
            <person name="Clavel T."/>
        </authorList>
    </citation>
    <scope>NUCLEOTIDE SEQUENCE [LARGE SCALE GENOMIC DNA]</scope>
    <source>
        <strain evidence="1 2">CLA-KB-P133</strain>
    </source>
</reference>
<dbReference type="RefSeq" id="WP_370596592.1">
    <property type="nucleotide sequence ID" value="NZ_JALBUR010000039.1"/>
</dbReference>
<keyword evidence="2" id="KW-1185">Reference proteome</keyword>
<dbReference type="AlphaFoldDB" id="A0AB35U3N4"/>
<accession>A0AB35U3N4</accession>
<evidence type="ECO:0000313" key="2">
    <source>
        <dbReference type="Proteomes" id="UP001286174"/>
    </source>
</evidence>
<gene>
    <name evidence="1" type="ORF">MOZ60_10235</name>
</gene>
<name>A0AB35U3N4_9FIRM</name>